<sequence length="254" mass="28572">MVAIPMDNMSNTTSSSWSNTTGWHVMSPSQTLPVQPDWVNFDQFEMSIVDSMTQNASGQWNCKHCDAQFNNIMRLVTHLLISSNHHATTSISTFSNLSAIKICMLLDESNSTQMFECYLRVAREDHDLELMEEDEDEDSSAAGNKTRSSKTTSQMFPANPPQSLSADERLEWAFKRNRAGEIERIFQGNRQIVNSKAVDEAAALAAWNANVHPSSMRPNASSAPGYRSFGALRNRAVVDRQRLRELQEKALRQP</sequence>
<dbReference type="EMBL" id="CAJPDT010000159">
    <property type="protein sequence ID" value="CAF9941832.1"/>
    <property type="molecule type" value="Genomic_DNA"/>
</dbReference>
<feature type="region of interest" description="Disordered" evidence="1">
    <location>
        <begin position="131"/>
        <end position="163"/>
    </location>
</feature>
<dbReference type="Proteomes" id="UP000664534">
    <property type="component" value="Unassembled WGS sequence"/>
</dbReference>
<evidence type="ECO:0000313" key="2">
    <source>
        <dbReference type="EMBL" id="CAF9941832.1"/>
    </source>
</evidence>
<keyword evidence="3" id="KW-1185">Reference proteome</keyword>
<evidence type="ECO:0000256" key="1">
    <source>
        <dbReference type="SAM" id="MobiDB-lite"/>
    </source>
</evidence>
<name>A0A8H3J718_9LECA</name>
<feature type="compositionally biased region" description="Polar residues" evidence="1">
    <location>
        <begin position="141"/>
        <end position="163"/>
    </location>
</feature>
<proteinExistence type="predicted"/>
<comment type="caution">
    <text evidence="2">The sequence shown here is derived from an EMBL/GenBank/DDBJ whole genome shotgun (WGS) entry which is preliminary data.</text>
</comment>
<dbReference type="OrthoDB" id="5452327at2759"/>
<evidence type="ECO:0008006" key="4">
    <source>
        <dbReference type="Google" id="ProtNLM"/>
    </source>
</evidence>
<accession>A0A8H3J718</accession>
<evidence type="ECO:0000313" key="3">
    <source>
        <dbReference type="Proteomes" id="UP000664534"/>
    </source>
</evidence>
<reference evidence="2" key="1">
    <citation type="submission" date="2021-03" db="EMBL/GenBank/DDBJ databases">
        <authorList>
            <person name="Tagirdzhanova G."/>
        </authorList>
    </citation>
    <scope>NUCLEOTIDE SEQUENCE</scope>
</reference>
<dbReference type="AlphaFoldDB" id="A0A8H3J718"/>
<organism evidence="2 3">
    <name type="scientific">Imshaugia aleurites</name>
    <dbReference type="NCBI Taxonomy" id="172621"/>
    <lineage>
        <taxon>Eukaryota</taxon>
        <taxon>Fungi</taxon>
        <taxon>Dikarya</taxon>
        <taxon>Ascomycota</taxon>
        <taxon>Pezizomycotina</taxon>
        <taxon>Lecanoromycetes</taxon>
        <taxon>OSLEUM clade</taxon>
        <taxon>Lecanoromycetidae</taxon>
        <taxon>Lecanorales</taxon>
        <taxon>Lecanorineae</taxon>
        <taxon>Parmeliaceae</taxon>
        <taxon>Imshaugia</taxon>
    </lineage>
</organism>
<gene>
    <name evidence="2" type="ORF">IMSHALPRED_002924</name>
</gene>
<protein>
    <recommendedName>
        <fullName evidence="4">C2H2-type domain-containing protein</fullName>
    </recommendedName>
</protein>